<dbReference type="Gene3D" id="3.30.457.10">
    <property type="entry name" value="Copper amine oxidase-like, N-terminal domain"/>
    <property type="match status" value="2"/>
</dbReference>
<dbReference type="AlphaFoldDB" id="A0A383RJJ8"/>
<feature type="domain" description="Copper amine oxidase-like N-terminal" evidence="2">
    <location>
        <begin position="64"/>
        <end position="165"/>
    </location>
</feature>
<dbReference type="InterPro" id="IPR036582">
    <property type="entry name" value="Mao_N_sf"/>
</dbReference>
<protein>
    <submittedName>
        <fullName evidence="3">Copper amine oxidase domain protein</fullName>
    </submittedName>
</protein>
<gene>
    <name evidence="3" type="ORF">PBLR_14892</name>
</gene>
<dbReference type="SUPFAM" id="SSF55383">
    <property type="entry name" value="Copper amine oxidase, domain N"/>
    <property type="match status" value="2"/>
</dbReference>
<dbReference type="Gene3D" id="3.40.1000.10">
    <property type="entry name" value="Mog1/PsbP, alpha/beta/alpha sandwich"/>
    <property type="match status" value="1"/>
</dbReference>
<evidence type="ECO:0000313" key="4">
    <source>
        <dbReference type="Proteomes" id="UP000304148"/>
    </source>
</evidence>
<name>A0A383RJJ8_PAEAL</name>
<dbReference type="Pfam" id="PF07833">
    <property type="entry name" value="Cu_amine_oxidN1"/>
    <property type="match status" value="1"/>
</dbReference>
<feature type="chain" id="PRO_5038989707" evidence="1">
    <location>
        <begin position="32"/>
        <end position="678"/>
    </location>
</feature>
<organism evidence="3 4">
    <name type="scientific">Paenibacillus alvei</name>
    <name type="common">Bacillus alvei</name>
    <dbReference type="NCBI Taxonomy" id="44250"/>
    <lineage>
        <taxon>Bacteria</taxon>
        <taxon>Bacillati</taxon>
        <taxon>Bacillota</taxon>
        <taxon>Bacilli</taxon>
        <taxon>Bacillales</taxon>
        <taxon>Paenibacillaceae</taxon>
        <taxon>Paenibacillus</taxon>
    </lineage>
</organism>
<keyword evidence="1" id="KW-0732">Signal</keyword>
<accession>A0A383RJJ8</accession>
<reference evidence="4" key="1">
    <citation type="submission" date="2018-08" db="EMBL/GenBank/DDBJ databases">
        <authorList>
            <person name="Chevrot R."/>
        </authorList>
    </citation>
    <scope>NUCLEOTIDE SEQUENCE [LARGE SCALE GENOMIC DNA]</scope>
</reference>
<evidence type="ECO:0000256" key="1">
    <source>
        <dbReference type="SAM" id="SignalP"/>
    </source>
</evidence>
<dbReference type="RefSeq" id="WP_138188398.1">
    <property type="nucleotide sequence ID" value="NZ_LS992241.1"/>
</dbReference>
<sequence>MGKTIRYPFSSHHWRKSVAIMTIAAVVSGTAAWNVSPSPIAAATAPAGQQETLRLKVGSTSATLNGEKLAIVKPYVRQGTTMVPLSIFTNVFDADLKWEQDNAVILEGDAVSIRMRIGQKQAMLNGKLVTLAVAPEMTGGTAMVPLKQVAQAFGATYSVDKDKSIVLHWKQAGNLAGAAVDVSTKAARVGDSYYQWNMVLPKGWAHESLSPEEFAVIFTDPTEHVYVTINALDWASKPLEHWADTFKGQASEQQLMEYLQTEELDDESEMYEASTGKVDGIAYAQSVFINEEDMYLARMFSANGKRYIVRIFDTNAQRPKQMLQYVPLINTFRPSFSAGAATNISSVKDGYRNTELWGKGLTMDLPVEWASSDTYFQSYGSKNWEQSVNYNIATAAPGLTIDQFAKDHLSYMKKTTKSEYLQVDPVQDVKLADGKMAKSMKVKSRVDEQNWKVSMHLLVVDQGVQYLMIYHCPDNSEGVTLGNRLFSSVKVDGSVKKDLESPEDFPKGEEWYKDWSVSSTRKAPNYGFTLQVPDWWTSGFYAWGEENYDVELDEGMIAYYSRPDSDFSVYVDQVRTVEEALARWEDYYKGEGDTKVEIVKQEKTTVQGNKAYAIEMKVFSEAGQLSFTVNLLLIAREGKVFSLVYSMEDTARTPELLDSFKRTMESFQFTEQVTNKKS</sequence>
<dbReference type="InterPro" id="IPR012854">
    <property type="entry name" value="Cu_amine_oxidase-like_N"/>
</dbReference>
<feature type="signal peptide" evidence="1">
    <location>
        <begin position="1"/>
        <end position="31"/>
    </location>
</feature>
<evidence type="ECO:0000259" key="2">
    <source>
        <dbReference type="Pfam" id="PF07833"/>
    </source>
</evidence>
<dbReference type="Proteomes" id="UP000304148">
    <property type="component" value="Chromosome"/>
</dbReference>
<evidence type="ECO:0000313" key="3">
    <source>
        <dbReference type="EMBL" id="SYX86466.1"/>
    </source>
</evidence>
<proteinExistence type="predicted"/>
<dbReference type="EMBL" id="LS992241">
    <property type="protein sequence ID" value="SYX86466.1"/>
    <property type="molecule type" value="Genomic_DNA"/>
</dbReference>